<evidence type="ECO:0008006" key="4">
    <source>
        <dbReference type="Google" id="ProtNLM"/>
    </source>
</evidence>
<organism evidence="2 3">
    <name type="scientific">Zizania palustris</name>
    <name type="common">Northern wild rice</name>
    <dbReference type="NCBI Taxonomy" id="103762"/>
    <lineage>
        <taxon>Eukaryota</taxon>
        <taxon>Viridiplantae</taxon>
        <taxon>Streptophyta</taxon>
        <taxon>Embryophyta</taxon>
        <taxon>Tracheophyta</taxon>
        <taxon>Spermatophyta</taxon>
        <taxon>Magnoliopsida</taxon>
        <taxon>Liliopsida</taxon>
        <taxon>Poales</taxon>
        <taxon>Poaceae</taxon>
        <taxon>BOP clade</taxon>
        <taxon>Oryzoideae</taxon>
        <taxon>Oryzeae</taxon>
        <taxon>Zizaniinae</taxon>
        <taxon>Zizania</taxon>
    </lineage>
</organism>
<dbReference type="PANTHER" id="PTHR45748:SF5">
    <property type="entry name" value="1-PHOSPHATIDYLINOSITOL-3-PHOSPHATE 5-KINASE"/>
    <property type="match status" value="1"/>
</dbReference>
<protein>
    <recommendedName>
        <fullName evidence="4">1-phosphatidylinositol-3-phosphate 5-kinase</fullName>
    </recommendedName>
</protein>
<evidence type="ECO:0000256" key="1">
    <source>
        <dbReference type="SAM" id="MobiDB-lite"/>
    </source>
</evidence>
<dbReference type="GO" id="GO:0005524">
    <property type="term" value="F:ATP binding"/>
    <property type="evidence" value="ECO:0007669"/>
    <property type="project" value="InterPro"/>
</dbReference>
<dbReference type="PANTHER" id="PTHR45748">
    <property type="entry name" value="1-PHOSPHATIDYLINOSITOL 3-PHOSPHATE 5-KINASE-RELATED"/>
    <property type="match status" value="1"/>
</dbReference>
<evidence type="ECO:0000313" key="3">
    <source>
        <dbReference type="Proteomes" id="UP000729402"/>
    </source>
</evidence>
<feature type="compositionally biased region" description="Polar residues" evidence="1">
    <location>
        <begin position="45"/>
        <end position="62"/>
    </location>
</feature>
<dbReference type="AlphaFoldDB" id="A0A8J6BKU9"/>
<proteinExistence type="predicted"/>
<name>A0A8J6BKU9_ZIZPA</name>
<sequence length="475" mass="52784">MSCPGQDMNPTRDSLSKAFDGNHSHHNMCDEEHIGQNGITDIAKSRSSSNLSTDDNFSSSASQRKHEDVTHDALSIDDCSVKSGDDSDGAESTNGKSSNMDSACVENDSIWIPPEAADKEDEAESVSTNIAYDDDDYDCSDGIKWGQSSFPTAGEDQEASTNPREERENVMLDAMNGQLKILVSRFLSSAGIPFSKGEGGESWLDIITSLSWEAALLIKPDASIGKEMDPGSYIKVKCIASGTRRQSEVIKGLVFKKNAAHKHMPVSYHNPRLLLLKGVLGHSDVGLSSFNSMDQEKDYLERAISKVMEICSPNVILVEKTVSRDIQELLLKEGVTLILDMKINRLKRIARCMGSPIISFSEVLDRLKLKQCDSFRIEKFIEEHNNAIDGGKRLSKTLMFLEGFPRPLGCTVCLVHSCSIYIIFMHLVSFPCKNLCLDIIFAYSEISPDFFLSNHETSLIKNLLLMYELHNWNLF</sequence>
<dbReference type="GO" id="GO:0046854">
    <property type="term" value="P:phosphatidylinositol phosphate biosynthetic process"/>
    <property type="evidence" value="ECO:0007669"/>
    <property type="project" value="TreeGrafter"/>
</dbReference>
<dbReference type="FunFam" id="3.50.7.10:FF:000007">
    <property type="entry name" value="1-phosphatidylinositol 3-phosphate 5-kinase isoform X1"/>
    <property type="match status" value="1"/>
</dbReference>
<gene>
    <name evidence="2" type="ORF">GUJ93_ZPchr0010g10465</name>
</gene>
<reference evidence="2" key="1">
    <citation type="journal article" date="2021" name="bioRxiv">
        <title>Whole Genome Assembly and Annotation of Northern Wild Rice, Zizania palustris L., Supports a Whole Genome Duplication in the Zizania Genus.</title>
        <authorList>
            <person name="Haas M."/>
            <person name="Kono T."/>
            <person name="Macchietto M."/>
            <person name="Millas R."/>
            <person name="McGilp L."/>
            <person name="Shao M."/>
            <person name="Duquette J."/>
            <person name="Hirsch C.N."/>
            <person name="Kimball J."/>
        </authorList>
    </citation>
    <scope>NUCLEOTIDE SEQUENCE</scope>
    <source>
        <tissue evidence="2">Fresh leaf tissue</tissue>
    </source>
</reference>
<evidence type="ECO:0000313" key="2">
    <source>
        <dbReference type="EMBL" id="KAG8086605.1"/>
    </source>
</evidence>
<feature type="compositionally biased region" description="Basic and acidic residues" evidence="1">
    <location>
        <begin position="20"/>
        <end position="34"/>
    </location>
</feature>
<feature type="compositionally biased region" description="Polar residues" evidence="1">
    <location>
        <begin position="90"/>
        <end position="101"/>
    </location>
</feature>
<dbReference type="OrthoDB" id="158357at2759"/>
<dbReference type="GO" id="GO:0010008">
    <property type="term" value="C:endosome membrane"/>
    <property type="evidence" value="ECO:0007669"/>
    <property type="project" value="TreeGrafter"/>
</dbReference>
<feature type="region of interest" description="Disordered" evidence="1">
    <location>
        <begin position="144"/>
        <end position="165"/>
    </location>
</feature>
<comment type="caution">
    <text evidence="2">The sequence shown here is derived from an EMBL/GenBank/DDBJ whole genome shotgun (WGS) entry which is preliminary data.</text>
</comment>
<dbReference type="GO" id="GO:0000285">
    <property type="term" value="F:1-phosphatidylinositol-3-phosphate 5-kinase activity"/>
    <property type="evidence" value="ECO:0007669"/>
    <property type="project" value="TreeGrafter"/>
</dbReference>
<dbReference type="Pfam" id="PF00118">
    <property type="entry name" value="Cpn60_TCP1"/>
    <property type="match status" value="1"/>
</dbReference>
<dbReference type="EMBL" id="JAAALK010000082">
    <property type="protein sequence ID" value="KAG8086605.1"/>
    <property type="molecule type" value="Genomic_DNA"/>
</dbReference>
<reference evidence="2" key="2">
    <citation type="submission" date="2021-02" db="EMBL/GenBank/DDBJ databases">
        <authorList>
            <person name="Kimball J.A."/>
            <person name="Haas M.W."/>
            <person name="Macchietto M."/>
            <person name="Kono T."/>
            <person name="Duquette J."/>
            <person name="Shao M."/>
        </authorList>
    </citation>
    <scope>NUCLEOTIDE SEQUENCE</scope>
    <source>
        <tissue evidence="2">Fresh leaf tissue</tissue>
    </source>
</reference>
<dbReference type="InterPro" id="IPR002423">
    <property type="entry name" value="Cpn60/GroEL/TCP-1"/>
</dbReference>
<feature type="region of interest" description="Disordered" evidence="1">
    <location>
        <begin position="1"/>
        <end position="102"/>
    </location>
</feature>
<accession>A0A8J6BKU9</accession>
<keyword evidence="3" id="KW-1185">Reference proteome</keyword>
<dbReference type="Proteomes" id="UP000729402">
    <property type="component" value="Unassembled WGS sequence"/>
</dbReference>